<feature type="non-terminal residue" evidence="1">
    <location>
        <position position="88"/>
    </location>
</feature>
<proteinExistence type="predicted"/>
<keyword evidence="2" id="KW-1185">Reference proteome</keyword>
<reference evidence="2" key="1">
    <citation type="journal article" date="2012" name="Science">
        <title>The Paleozoic origin of enzymatic lignin decomposition reconstructed from 31 fungal genomes.</title>
        <authorList>
            <person name="Floudas D."/>
            <person name="Binder M."/>
            <person name="Riley R."/>
            <person name="Barry K."/>
            <person name="Blanchette R.A."/>
            <person name="Henrissat B."/>
            <person name="Martinez A.T."/>
            <person name="Otillar R."/>
            <person name="Spatafora J.W."/>
            <person name="Yadav J.S."/>
            <person name="Aerts A."/>
            <person name="Benoit I."/>
            <person name="Boyd A."/>
            <person name="Carlson A."/>
            <person name="Copeland A."/>
            <person name="Coutinho P.M."/>
            <person name="de Vries R.P."/>
            <person name="Ferreira P."/>
            <person name="Findley K."/>
            <person name="Foster B."/>
            <person name="Gaskell J."/>
            <person name="Glotzer D."/>
            <person name="Gorecki P."/>
            <person name="Heitman J."/>
            <person name="Hesse C."/>
            <person name="Hori C."/>
            <person name="Igarashi K."/>
            <person name="Jurgens J.A."/>
            <person name="Kallen N."/>
            <person name="Kersten P."/>
            <person name="Kohler A."/>
            <person name="Kuees U."/>
            <person name="Kumar T.K.A."/>
            <person name="Kuo A."/>
            <person name="LaButti K."/>
            <person name="Larrondo L.F."/>
            <person name="Lindquist E."/>
            <person name="Ling A."/>
            <person name="Lombard V."/>
            <person name="Lucas S."/>
            <person name="Lundell T."/>
            <person name="Martin R."/>
            <person name="McLaughlin D.J."/>
            <person name="Morgenstern I."/>
            <person name="Morin E."/>
            <person name="Murat C."/>
            <person name="Nagy L.G."/>
            <person name="Nolan M."/>
            <person name="Ohm R.A."/>
            <person name="Patyshakuliyeva A."/>
            <person name="Rokas A."/>
            <person name="Ruiz-Duenas F.J."/>
            <person name="Sabat G."/>
            <person name="Salamov A."/>
            <person name="Samejima M."/>
            <person name="Schmutz J."/>
            <person name="Slot J.C."/>
            <person name="St John F."/>
            <person name="Stenlid J."/>
            <person name="Sun H."/>
            <person name="Sun S."/>
            <person name="Syed K."/>
            <person name="Tsang A."/>
            <person name="Wiebenga A."/>
            <person name="Young D."/>
            <person name="Pisabarro A."/>
            <person name="Eastwood D.C."/>
            <person name="Martin F."/>
            <person name="Cullen D."/>
            <person name="Grigoriev I.V."/>
            <person name="Hibbett D.S."/>
        </authorList>
    </citation>
    <scope>NUCLEOTIDE SEQUENCE [LARGE SCALE GENOMIC DNA]</scope>
    <source>
        <strain evidence="2">HHB-11173 SS5</strain>
    </source>
</reference>
<gene>
    <name evidence="1" type="ORF">PUNSTDRAFT_24587</name>
</gene>
<dbReference type="OMA" id="IVAHEWQ"/>
<dbReference type="InterPro" id="IPR016197">
    <property type="entry name" value="Chromo-like_dom_sf"/>
</dbReference>
<accession>R7S559</accession>
<dbReference type="SUPFAM" id="SSF54160">
    <property type="entry name" value="Chromo domain-like"/>
    <property type="match status" value="1"/>
</dbReference>
<sequence length="88" mass="10403">DISGYKLELTEELQKCHIYPQFHISKLHAYVSNDDTKFPGREPAAFYDFRQPVSTPDDFKYEAEEIVAHEWQRQSTLFLVRWTFGDSS</sequence>
<dbReference type="RefSeq" id="XP_007388261.1">
    <property type="nucleotide sequence ID" value="XM_007388199.1"/>
</dbReference>
<dbReference type="HOGENOM" id="CLU_132807_2_0_1"/>
<evidence type="ECO:0000313" key="1">
    <source>
        <dbReference type="EMBL" id="EIN04466.1"/>
    </source>
</evidence>
<organism evidence="1 2">
    <name type="scientific">Punctularia strigosozonata (strain HHB-11173)</name>
    <name type="common">White-rot fungus</name>
    <dbReference type="NCBI Taxonomy" id="741275"/>
    <lineage>
        <taxon>Eukaryota</taxon>
        <taxon>Fungi</taxon>
        <taxon>Dikarya</taxon>
        <taxon>Basidiomycota</taxon>
        <taxon>Agaricomycotina</taxon>
        <taxon>Agaricomycetes</taxon>
        <taxon>Corticiales</taxon>
        <taxon>Punctulariaceae</taxon>
        <taxon>Punctularia</taxon>
    </lineage>
</organism>
<dbReference type="Proteomes" id="UP000054196">
    <property type="component" value="Unassembled WGS sequence"/>
</dbReference>
<dbReference type="KEGG" id="psq:PUNSTDRAFT_24587"/>
<evidence type="ECO:0000313" key="2">
    <source>
        <dbReference type="Proteomes" id="UP000054196"/>
    </source>
</evidence>
<name>R7S559_PUNST</name>
<dbReference type="GeneID" id="18881997"/>
<dbReference type="AlphaFoldDB" id="R7S559"/>
<dbReference type="OrthoDB" id="3158924at2759"/>
<feature type="non-terminal residue" evidence="1">
    <location>
        <position position="1"/>
    </location>
</feature>
<protein>
    <submittedName>
        <fullName evidence="1">Uncharacterized protein</fullName>
    </submittedName>
</protein>
<dbReference type="EMBL" id="JH687554">
    <property type="protein sequence ID" value="EIN04466.1"/>
    <property type="molecule type" value="Genomic_DNA"/>
</dbReference>